<feature type="transmembrane region" description="Helical" evidence="6">
    <location>
        <begin position="46"/>
        <end position="68"/>
    </location>
</feature>
<protein>
    <recommendedName>
        <fullName evidence="9">Peroxisomal membrane protein MPV17</fullName>
    </recommendedName>
</protein>
<keyword evidence="8" id="KW-1185">Reference proteome</keyword>
<accession>A0AB34IXU6</accession>
<evidence type="ECO:0000256" key="4">
    <source>
        <dbReference type="ARBA" id="ARBA00022989"/>
    </source>
</evidence>
<feature type="transmembrane region" description="Helical" evidence="6">
    <location>
        <begin position="80"/>
        <end position="100"/>
    </location>
</feature>
<evidence type="ECO:0000256" key="5">
    <source>
        <dbReference type="ARBA" id="ARBA00023136"/>
    </source>
</evidence>
<proteinExistence type="inferred from homology"/>
<evidence type="ECO:0000256" key="6">
    <source>
        <dbReference type="RuleBase" id="RU363053"/>
    </source>
</evidence>
<keyword evidence="4 6" id="KW-1133">Transmembrane helix</keyword>
<dbReference type="Proteomes" id="UP001515480">
    <property type="component" value="Unassembled WGS sequence"/>
</dbReference>
<dbReference type="PANTHER" id="PTHR11266:SF80">
    <property type="entry name" value="PEROXISOMAL MEMBRANE PROTEIN 2"/>
    <property type="match status" value="1"/>
</dbReference>
<evidence type="ECO:0008006" key="9">
    <source>
        <dbReference type="Google" id="ProtNLM"/>
    </source>
</evidence>
<organism evidence="7 8">
    <name type="scientific">Prymnesium parvum</name>
    <name type="common">Toxic golden alga</name>
    <dbReference type="NCBI Taxonomy" id="97485"/>
    <lineage>
        <taxon>Eukaryota</taxon>
        <taxon>Haptista</taxon>
        <taxon>Haptophyta</taxon>
        <taxon>Prymnesiophyceae</taxon>
        <taxon>Prymnesiales</taxon>
        <taxon>Prymnesiaceae</taxon>
        <taxon>Prymnesium</taxon>
    </lineage>
</organism>
<gene>
    <name evidence="7" type="ORF">AB1Y20_006595</name>
</gene>
<keyword evidence="5 6" id="KW-0472">Membrane</keyword>
<dbReference type="InterPro" id="IPR007248">
    <property type="entry name" value="Mpv17_PMP22"/>
</dbReference>
<dbReference type="PANTHER" id="PTHR11266">
    <property type="entry name" value="PEROXISOMAL MEMBRANE PROTEIN 2, PXMP2 MPV17"/>
    <property type="match status" value="1"/>
</dbReference>
<dbReference type="EMBL" id="JBGBPQ010000015">
    <property type="protein sequence ID" value="KAL1510273.1"/>
    <property type="molecule type" value="Genomic_DNA"/>
</dbReference>
<sequence>MLKYERLLLSHPLATKSLTSALVTGAGDLFCQLGVERADALDRPRLAAFTAVGGLLVAPVLHGWYSLLNSRFPGRRAPAVALRLVLDQALFAPIFLPVVMGSALLTEGQAEPRATLSREWWPALLVNWQLWVPAQLINFRWMPPHYQVLFANGVGLVWNTYLSYVSHSELH</sequence>
<evidence type="ECO:0000256" key="3">
    <source>
        <dbReference type="ARBA" id="ARBA00022692"/>
    </source>
</evidence>
<evidence type="ECO:0000313" key="8">
    <source>
        <dbReference type="Proteomes" id="UP001515480"/>
    </source>
</evidence>
<name>A0AB34IXU6_PRYPA</name>
<reference evidence="7 8" key="1">
    <citation type="journal article" date="2024" name="Science">
        <title>Giant polyketide synthase enzymes in the biosynthesis of giant marine polyether toxins.</title>
        <authorList>
            <person name="Fallon T.R."/>
            <person name="Shende V.V."/>
            <person name="Wierzbicki I.H."/>
            <person name="Pendleton A.L."/>
            <person name="Watervoot N.F."/>
            <person name="Auber R.P."/>
            <person name="Gonzalez D.J."/>
            <person name="Wisecaver J.H."/>
            <person name="Moore B.S."/>
        </authorList>
    </citation>
    <scope>NUCLEOTIDE SEQUENCE [LARGE SCALE GENOMIC DNA]</scope>
    <source>
        <strain evidence="7 8">12B1</strain>
    </source>
</reference>
<dbReference type="Pfam" id="PF04117">
    <property type="entry name" value="Mpv17_PMP22"/>
    <property type="match status" value="1"/>
</dbReference>
<comment type="similarity">
    <text evidence="2 6">Belongs to the peroxisomal membrane protein PXMP2/4 family.</text>
</comment>
<keyword evidence="3 6" id="KW-0812">Transmembrane</keyword>
<evidence type="ECO:0000256" key="1">
    <source>
        <dbReference type="ARBA" id="ARBA00004141"/>
    </source>
</evidence>
<comment type="caution">
    <text evidence="7">The sequence shown here is derived from an EMBL/GenBank/DDBJ whole genome shotgun (WGS) entry which is preliminary data.</text>
</comment>
<evidence type="ECO:0000313" key="7">
    <source>
        <dbReference type="EMBL" id="KAL1510273.1"/>
    </source>
</evidence>
<dbReference type="AlphaFoldDB" id="A0AB34IXU6"/>
<evidence type="ECO:0000256" key="2">
    <source>
        <dbReference type="ARBA" id="ARBA00006824"/>
    </source>
</evidence>
<dbReference type="GO" id="GO:0016020">
    <property type="term" value="C:membrane"/>
    <property type="evidence" value="ECO:0007669"/>
    <property type="project" value="UniProtKB-SubCell"/>
</dbReference>
<dbReference type="GO" id="GO:0005737">
    <property type="term" value="C:cytoplasm"/>
    <property type="evidence" value="ECO:0007669"/>
    <property type="project" value="TreeGrafter"/>
</dbReference>
<comment type="subcellular location">
    <subcellularLocation>
        <location evidence="1">Membrane</location>
        <topology evidence="1">Multi-pass membrane protein</topology>
    </subcellularLocation>
</comment>